<evidence type="ECO:0000313" key="4">
    <source>
        <dbReference type="EMBL" id="GFJ87133.1"/>
    </source>
</evidence>
<feature type="transmembrane region" description="Helical" evidence="2">
    <location>
        <begin position="273"/>
        <end position="291"/>
    </location>
</feature>
<feature type="transmembrane region" description="Helical" evidence="2">
    <location>
        <begin position="61"/>
        <end position="88"/>
    </location>
</feature>
<evidence type="ECO:0000256" key="2">
    <source>
        <dbReference type="SAM" id="Phobius"/>
    </source>
</evidence>
<feature type="transmembrane region" description="Helical" evidence="2">
    <location>
        <begin position="171"/>
        <end position="189"/>
    </location>
</feature>
<evidence type="ECO:0000256" key="1">
    <source>
        <dbReference type="SAM" id="MobiDB-lite"/>
    </source>
</evidence>
<feature type="transmembrane region" description="Helical" evidence="2">
    <location>
        <begin position="297"/>
        <end position="324"/>
    </location>
</feature>
<organism evidence="4 5">
    <name type="scientific">Phytohabitans rumicis</name>
    <dbReference type="NCBI Taxonomy" id="1076125"/>
    <lineage>
        <taxon>Bacteria</taxon>
        <taxon>Bacillati</taxon>
        <taxon>Actinomycetota</taxon>
        <taxon>Actinomycetes</taxon>
        <taxon>Micromonosporales</taxon>
        <taxon>Micromonosporaceae</taxon>
    </lineage>
</organism>
<dbReference type="Proteomes" id="UP000482960">
    <property type="component" value="Unassembled WGS sequence"/>
</dbReference>
<feature type="transmembrane region" description="Helical" evidence="2">
    <location>
        <begin position="385"/>
        <end position="408"/>
    </location>
</feature>
<dbReference type="AlphaFoldDB" id="A0A6V8KPM8"/>
<gene>
    <name evidence="4" type="ORF">Prum_007750</name>
</gene>
<evidence type="ECO:0000259" key="3">
    <source>
        <dbReference type="Pfam" id="PF01757"/>
    </source>
</evidence>
<feature type="transmembrane region" description="Helical" evidence="2">
    <location>
        <begin position="109"/>
        <end position="127"/>
    </location>
</feature>
<dbReference type="GO" id="GO:0016747">
    <property type="term" value="F:acyltransferase activity, transferring groups other than amino-acyl groups"/>
    <property type="evidence" value="ECO:0007669"/>
    <property type="project" value="InterPro"/>
</dbReference>
<feature type="transmembrane region" description="Helical" evidence="2">
    <location>
        <begin position="201"/>
        <end position="218"/>
    </location>
</feature>
<feature type="transmembrane region" description="Helical" evidence="2">
    <location>
        <begin position="21"/>
        <end position="41"/>
    </location>
</feature>
<dbReference type="Pfam" id="PF01757">
    <property type="entry name" value="Acyl_transf_3"/>
    <property type="match status" value="1"/>
</dbReference>
<reference evidence="4 5" key="1">
    <citation type="submission" date="2020-03" db="EMBL/GenBank/DDBJ databases">
        <title>Whole genome shotgun sequence of Phytohabitans rumicis NBRC 108638.</title>
        <authorList>
            <person name="Komaki H."/>
            <person name="Tamura T."/>
        </authorList>
    </citation>
    <scope>NUCLEOTIDE SEQUENCE [LARGE SCALE GENOMIC DNA]</scope>
    <source>
        <strain evidence="4 5">NBRC 108638</strain>
    </source>
</reference>
<comment type="caution">
    <text evidence="4">The sequence shown here is derived from an EMBL/GenBank/DDBJ whole genome shotgun (WGS) entry which is preliminary data.</text>
</comment>
<dbReference type="GO" id="GO:0016020">
    <property type="term" value="C:membrane"/>
    <property type="evidence" value="ECO:0007669"/>
    <property type="project" value="TreeGrafter"/>
</dbReference>
<feature type="compositionally biased region" description="Low complexity" evidence="1">
    <location>
        <begin position="445"/>
        <end position="454"/>
    </location>
</feature>
<keyword evidence="2" id="KW-0472">Membrane</keyword>
<protein>
    <recommendedName>
        <fullName evidence="3">Acyltransferase 3 domain-containing protein</fullName>
    </recommendedName>
</protein>
<dbReference type="InterPro" id="IPR050879">
    <property type="entry name" value="Acyltransferase_3"/>
</dbReference>
<sequence>MTDLAQRHRAATTIVDGNRSAAVYGIRGMAALALLTVHVAMFSGLLGTRALGDTRPPSNALGAFLVSGLPSFIGVFFVLPALYLYLPLAKSVIAGTRRPAQGRGLVRRLLRLLPAYYLMLAVVLLAFHRGVVDGVWYVLRPVLLLQVYAPSPFVPKLLTGLEVTWTVPTMVQWYLALPLIAWASHRYAIRGATPAIRARRLMLPVPLLIGMGLAWLFFVKANGWDNRIVFWWPQGFAPSIGVGMALAVMIALAQVSPVDTPRFLRAAAGKANLFYLGALVVYLVNCARPFSVIGMDAIYSVSGLLVTYLMVTAFGLLTVPPLVAPGARGSRLLDAVLTNRPVVHLGRVSYGIYLWHFAIMHFVLQPGSVRTGAARPIRELYGTSGFWKLEALTVAGAVLAATVSYYLLERPVAAWGDRLLSRRRPDRPPAVGTGPPDRLAVIGSAPDPAADPATDPTAAAVARAVADRDAIRANLLDLERAMGRELLATASLTGDTRQRWDAATVDLTALWDVFTAYSDVVDRAAAALRDSRPQAATSLLDGPSVRLTGAPAPLDRRHITDDGQVRLTPAAAVARMNELFARTAELVVTVEAMWRDGS</sequence>
<proteinExistence type="predicted"/>
<dbReference type="RefSeq" id="WP_173073937.1">
    <property type="nucleotide sequence ID" value="NZ_BAABJB010000016.1"/>
</dbReference>
<dbReference type="EMBL" id="BLPG01000001">
    <property type="protein sequence ID" value="GFJ87133.1"/>
    <property type="molecule type" value="Genomic_DNA"/>
</dbReference>
<accession>A0A6V8KPM8</accession>
<feature type="transmembrane region" description="Helical" evidence="2">
    <location>
        <begin position="230"/>
        <end position="252"/>
    </location>
</feature>
<dbReference type="PANTHER" id="PTHR23028">
    <property type="entry name" value="ACETYLTRANSFERASE"/>
    <property type="match status" value="1"/>
</dbReference>
<dbReference type="PANTHER" id="PTHR23028:SF53">
    <property type="entry name" value="ACYL_TRANSF_3 DOMAIN-CONTAINING PROTEIN"/>
    <property type="match status" value="1"/>
</dbReference>
<name>A0A6V8KPM8_9ACTN</name>
<feature type="region of interest" description="Disordered" evidence="1">
    <location>
        <begin position="424"/>
        <end position="454"/>
    </location>
</feature>
<feature type="domain" description="Acyltransferase 3" evidence="3">
    <location>
        <begin position="25"/>
        <end position="370"/>
    </location>
</feature>
<keyword evidence="2" id="KW-1133">Transmembrane helix</keyword>
<evidence type="ECO:0000313" key="5">
    <source>
        <dbReference type="Proteomes" id="UP000482960"/>
    </source>
</evidence>
<feature type="transmembrane region" description="Helical" evidence="2">
    <location>
        <begin position="345"/>
        <end position="365"/>
    </location>
</feature>
<reference evidence="4 5" key="2">
    <citation type="submission" date="2020-03" db="EMBL/GenBank/DDBJ databases">
        <authorList>
            <person name="Ichikawa N."/>
            <person name="Kimura A."/>
            <person name="Kitahashi Y."/>
            <person name="Uohara A."/>
        </authorList>
    </citation>
    <scope>NUCLEOTIDE SEQUENCE [LARGE SCALE GENOMIC DNA]</scope>
    <source>
        <strain evidence="4 5">NBRC 108638</strain>
    </source>
</reference>
<keyword evidence="5" id="KW-1185">Reference proteome</keyword>
<dbReference type="GO" id="GO:0009103">
    <property type="term" value="P:lipopolysaccharide biosynthetic process"/>
    <property type="evidence" value="ECO:0007669"/>
    <property type="project" value="TreeGrafter"/>
</dbReference>
<dbReference type="InterPro" id="IPR002656">
    <property type="entry name" value="Acyl_transf_3_dom"/>
</dbReference>
<keyword evidence="2" id="KW-0812">Transmembrane</keyword>